<reference evidence="2" key="1">
    <citation type="submission" date="2022-08" db="UniProtKB">
        <authorList>
            <consortium name="EnsemblMetazoa"/>
        </authorList>
    </citation>
    <scope>IDENTIFICATION</scope>
    <source>
        <strain evidence="2">05x7-T-G4-1.051#20</strain>
    </source>
</reference>
<dbReference type="AlphaFoldDB" id="A0A8W8JGQ1"/>
<feature type="transmembrane region" description="Helical" evidence="1">
    <location>
        <begin position="138"/>
        <end position="158"/>
    </location>
</feature>
<organism evidence="2 3">
    <name type="scientific">Magallana gigas</name>
    <name type="common">Pacific oyster</name>
    <name type="synonym">Crassostrea gigas</name>
    <dbReference type="NCBI Taxonomy" id="29159"/>
    <lineage>
        <taxon>Eukaryota</taxon>
        <taxon>Metazoa</taxon>
        <taxon>Spiralia</taxon>
        <taxon>Lophotrochozoa</taxon>
        <taxon>Mollusca</taxon>
        <taxon>Bivalvia</taxon>
        <taxon>Autobranchia</taxon>
        <taxon>Pteriomorphia</taxon>
        <taxon>Ostreida</taxon>
        <taxon>Ostreoidea</taxon>
        <taxon>Ostreidae</taxon>
        <taxon>Magallana</taxon>
    </lineage>
</organism>
<proteinExistence type="predicted"/>
<name>A0A8W8JGQ1_MAGGI</name>
<evidence type="ECO:0000313" key="2">
    <source>
        <dbReference type="EnsemblMetazoa" id="G19211.1:cds"/>
    </source>
</evidence>
<accession>A0A8W8JGQ1</accession>
<protein>
    <submittedName>
        <fullName evidence="2">Uncharacterized protein</fullName>
    </submittedName>
</protein>
<dbReference type="Gene3D" id="2.170.300.10">
    <property type="entry name" value="Tie2 ligand-binding domain superfamily"/>
    <property type="match status" value="1"/>
</dbReference>
<keyword evidence="3" id="KW-1185">Reference proteome</keyword>
<sequence>MQFRLNCCAGYVLEENESRCVKCPVGFVGPLCQTPCPFPFYGQFCQSQCTCERSECSHIEGCYLANSTAFVTQMSAVPKEEASVNLNHDLGSRSSKYVSIVEGRSIQNRDYPPPSSTYISTQTIDDMPTIDDSWASSIRISIIILVGLCILLMILYAASFGIKLRETEHEPHLIQLEARDNYYSI</sequence>
<dbReference type="EnsemblMetazoa" id="G19211.1">
    <property type="protein sequence ID" value="G19211.1:cds"/>
    <property type="gene ID" value="G19211"/>
</dbReference>
<keyword evidence="1" id="KW-0472">Membrane</keyword>
<evidence type="ECO:0000313" key="3">
    <source>
        <dbReference type="Proteomes" id="UP000005408"/>
    </source>
</evidence>
<evidence type="ECO:0000256" key="1">
    <source>
        <dbReference type="SAM" id="Phobius"/>
    </source>
</evidence>
<dbReference type="Proteomes" id="UP000005408">
    <property type="component" value="Unassembled WGS sequence"/>
</dbReference>
<keyword evidence="1" id="KW-1133">Transmembrane helix</keyword>
<keyword evidence="1" id="KW-0812">Transmembrane</keyword>